<dbReference type="AlphaFoldDB" id="A0A3B0VGM9"/>
<evidence type="ECO:0000313" key="2">
    <source>
        <dbReference type="EMBL" id="VAW37467.1"/>
    </source>
</evidence>
<dbReference type="InterPro" id="IPR016364">
    <property type="entry name" value="Surface_antigen_Rickettsia"/>
</dbReference>
<dbReference type="InterPro" id="IPR039567">
    <property type="entry name" value="Gly-zipper"/>
</dbReference>
<feature type="domain" description="Glycine zipper" evidence="1">
    <location>
        <begin position="26"/>
        <end position="68"/>
    </location>
</feature>
<dbReference type="EMBL" id="UOEX01000211">
    <property type="protein sequence ID" value="VAW37467.1"/>
    <property type="molecule type" value="Genomic_DNA"/>
</dbReference>
<protein>
    <recommendedName>
        <fullName evidence="1">Glycine zipper domain-containing protein</fullName>
    </recommendedName>
</protein>
<gene>
    <name evidence="2" type="ORF">MNBD_DELTA03-1506</name>
</gene>
<sequence length="144" mass="15210">MKKTLLLSALVLFISAGCVTDRAQTGAIGGAAGGAIIGQAIGHNTGGTLIGAAVGSLLGYMVGNEMDKADKIRLNDVYETSPSNQTTTWRNPDSGNRYKVTPEPAYKDNSGQYCREAQILTTIDGKAEKTTATACRENGRWVIQ</sequence>
<accession>A0A3B0VGM9</accession>
<dbReference type="Pfam" id="PF13488">
    <property type="entry name" value="Gly-zipper_Omp"/>
    <property type="match status" value="1"/>
</dbReference>
<dbReference type="PROSITE" id="PS51257">
    <property type="entry name" value="PROKAR_LIPOPROTEIN"/>
    <property type="match status" value="1"/>
</dbReference>
<organism evidence="2">
    <name type="scientific">hydrothermal vent metagenome</name>
    <dbReference type="NCBI Taxonomy" id="652676"/>
    <lineage>
        <taxon>unclassified sequences</taxon>
        <taxon>metagenomes</taxon>
        <taxon>ecological metagenomes</taxon>
    </lineage>
</organism>
<reference evidence="2" key="1">
    <citation type="submission" date="2018-06" db="EMBL/GenBank/DDBJ databases">
        <authorList>
            <person name="Zhirakovskaya E."/>
        </authorList>
    </citation>
    <scope>NUCLEOTIDE SEQUENCE</scope>
</reference>
<proteinExistence type="predicted"/>
<name>A0A3B0VGM9_9ZZZZ</name>
<evidence type="ECO:0000259" key="1">
    <source>
        <dbReference type="Pfam" id="PF13488"/>
    </source>
</evidence>
<dbReference type="PIRSF" id="PIRSF002721">
    <property type="entry name" value="Surface_antigen_Rickettsia"/>
    <property type="match status" value="1"/>
</dbReference>